<reference evidence="3" key="1">
    <citation type="submission" date="2023-09" db="EMBL/GenBank/DDBJ databases">
        <title>30 novel species of actinomycetes from the DSMZ collection.</title>
        <authorList>
            <person name="Nouioui I."/>
        </authorList>
    </citation>
    <scope>NUCLEOTIDE SEQUENCE</scope>
    <source>
        <strain evidence="3">DSM 115977</strain>
    </source>
</reference>
<evidence type="ECO:0000256" key="1">
    <source>
        <dbReference type="SAM" id="MobiDB-lite"/>
    </source>
</evidence>
<sequence>MTQQTGRAGRVRRVAAAAVSLVAATSLVAGCGNDDAQDAPAASSPVPSASPSANPKSTLLAAVPDEEDPAFRFSGSDPTGVVTGVVDPAGKGMDLTVTEKDKELDFTMKLSFRLIEQRSWMKVSFDGAEELSSMLKLPKKWMELDHAKLTDPASVPYYEGADPGNTGAILGAMGDTVTDQGGGTYTGTVDLTHGEHVRQAMADAVDVDALGAAAKTIPFTAVVGADGNLTSLTLEIPAVGKLKATKYVVKYFDFGKAPKVTVPTGSQAQKAPASAYELLNS</sequence>
<keyword evidence="2" id="KW-0732">Signal</keyword>
<dbReference type="Gene3D" id="2.50.20.20">
    <property type="match status" value="1"/>
</dbReference>
<keyword evidence="4" id="KW-1185">Reference proteome</keyword>
<feature type="signal peptide" evidence="2">
    <location>
        <begin position="1"/>
        <end position="29"/>
    </location>
</feature>
<evidence type="ECO:0000313" key="4">
    <source>
        <dbReference type="Proteomes" id="UP001180973"/>
    </source>
</evidence>
<dbReference type="PROSITE" id="PS51257">
    <property type="entry name" value="PROKAR_LIPOPROTEIN"/>
    <property type="match status" value="1"/>
</dbReference>
<dbReference type="Proteomes" id="UP001180973">
    <property type="component" value="Unassembled WGS sequence"/>
</dbReference>
<organism evidence="3 4">
    <name type="scientific">Micromonospora reichwaldensis</name>
    <dbReference type="NCBI Taxonomy" id="3075516"/>
    <lineage>
        <taxon>Bacteria</taxon>
        <taxon>Bacillati</taxon>
        <taxon>Actinomycetota</taxon>
        <taxon>Actinomycetes</taxon>
        <taxon>Micromonosporales</taxon>
        <taxon>Micromonosporaceae</taxon>
        <taxon>Micromonospora</taxon>
    </lineage>
</organism>
<comment type="caution">
    <text evidence="3">The sequence shown here is derived from an EMBL/GenBank/DDBJ whole genome shotgun (WGS) entry which is preliminary data.</text>
</comment>
<feature type="region of interest" description="Disordered" evidence="1">
    <location>
        <begin position="34"/>
        <end position="56"/>
    </location>
</feature>
<feature type="compositionally biased region" description="Low complexity" evidence="1">
    <location>
        <begin position="39"/>
        <end position="55"/>
    </location>
</feature>
<dbReference type="RefSeq" id="WP_311413117.1">
    <property type="nucleotide sequence ID" value="NZ_JAVRFL010000023.1"/>
</dbReference>
<dbReference type="EMBL" id="JAVRFL010000023">
    <property type="protein sequence ID" value="MDT0531197.1"/>
    <property type="molecule type" value="Genomic_DNA"/>
</dbReference>
<evidence type="ECO:0008006" key="5">
    <source>
        <dbReference type="Google" id="ProtNLM"/>
    </source>
</evidence>
<evidence type="ECO:0000313" key="3">
    <source>
        <dbReference type="EMBL" id="MDT0531197.1"/>
    </source>
</evidence>
<gene>
    <name evidence="3" type="ORF">RM555_19610</name>
</gene>
<evidence type="ECO:0000256" key="2">
    <source>
        <dbReference type="SAM" id="SignalP"/>
    </source>
</evidence>
<protein>
    <recommendedName>
        <fullName evidence="5">Lipoprotein</fullName>
    </recommendedName>
</protein>
<accession>A0ABU2WZ83</accession>
<proteinExistence type="predicted"/>
<feature type="chain" id="PRO_5045960888" description="Lipoprotein" evidence="2">
    <location>
        <begin position="30"/>
        <end position="281"/>
    </location>
</feature>
<name>A0ABU2WZ83_9ACTN</name>